<reference evidence="1 2" key="1">
    <citation type="submission" date="2018-08" db="EMBL/GenBank/DDBJ databases">
        <title>A genome reference for cultivated species of the human gut microbiota.</title>
        <authorList>
            <person name="Zou Y."/>
            <person name="Xue W."/>
            <person name="Luo G."/>
        </authorList>
    </citation>
    <scope>NUCLEOTIDE SEQUENCE [LARGE SCALE GENOMIC DNA]</scope>
    <source>
        <strain evidence="1 2">AF12-50</strain>
    </source>
</reference>
<dbReference type="AlphaFoldDB" id="A0AA92TW27"/>
<evidence type="ECO:0000313" key="1">
    <source>
        <dbReference type="EMBL" id="RGW41197.1"/>
    </source>
</evidence>
<dbReference type="Proteomes" id="UP000283785">
    <property type="component" value="Unassembled WGS sequence"/>
</dbReference>
<comment type="caution">
    <text evidence="1">The sequence shown here is derived from an EMBL/GenBank/DDBJ whole genome shotgun (WGS) entry which is preliminary data.</text>
</comment>
<sequence length="349" mass="40169">MLLNLDDGLLENEDLERRDKIADCISNILLGFYEANILVQASDELYDFYEPFVTDNRAKRALAYLKANNSYAYDIEPFNVVNKEPKKVKTSQREMSIFFFEKTISVQKAIILGENANDASFYGYLAHIYYPNVRLSYKKASGGGSTTSDVLVEIQKQNERFCLVIADSDKRYPNAPMGGTAESVGKVWNRNLTQISVYTIAVHEVENLLPVGFVKEKSKTNKEARNFLSKLLRSENLKFYWRYYDIKEGVCISEIESSADYYSFAEKLYKEVYGTKQSFEKYLAQLKLSKKEKKVFPIIRGDLLDKFVSLKESDKIKFPMTLFVQECKDIAQKVVEFACCRSNDDPLNI</sequence>
<gene>
    <name evidence="1" type="ORF">DWV76_13160</name>
</gene>
<accession>A0AA92TW27</accession>
<protein>
    <submittedName>
        <fullName evidence="1">Uncharacterized protein</fullName>
    </submittedName>
</protein>
<organism evidence="1 2">
    <name type="scientific">Segatella copri</name>
    <dbReference type="NCBI Taxonomy" id="165179"/>
    <lineage>
        <taxon>Bacteria</taxon>
        <taxon>Pseudomonadati</taxon>
        <taxon>Bacteroidota</taxon>
        <taxon>Bacteroidia</taxon>
        <taxon>Bacteroidales</taxon>
        <taxon>Prevotellaceae</taxon>
        <taxon>Segatella</taxon>
    </lineage>
</organism>
<name>A0AA92TW27_9BACT</name>
<dbReference type="EMBL" id="QSAG01000032">
    <property type="protein sequence ID" value="RGW41197.1"/>
    <property type="molecule type" value="Genomic_DNA"/>
</dbReference>
<dbReference type="RefSeq" id="WP_118066182.1">
    <property type="nucleotide sequence ID" value="NZ_QSAG01000032.1"/>
</dbReference>
<proteinExistence type="predicted"/>
<evidence type="ECO:0000313" key="2">
    <source>
        <dbReference type="Proteomes" id="UP000283785"/>
    </source>
</evidence>